<evidence type="ECO:0000313" key="2">
    <source>
        <dbReference type="Proteomes" id="UP000324222"/>
    </source>
</evidence>
<name>A0A5B7HR06_PORTR</name>
<dbReference type="AlphaFoldDB" id="A0A5B7HR06"/>
<sequence>MEIYDDWSAAVRQVAQSSHTRARQLPPHPSSSPHCLRRQCLRHGCEVTPAAVSFLRGHQSLSR</sequence>
<accession>A0A5B7HR06</accession>
<organism evidence="1 2">
    <name type="scientific">Portunus trituberculatus</name>
    <name type="common">Swimming crab</name>
    <name type="synonym">Neptunus trituberculatus</name>
    <dbReference type="NCBI Taxonomy" id="210409"/>
    <lineage>
        <taxon>Eukaryota</taxon>
        <taxon>Metazoa</taxon>
        <taxon>Ecdysozoa</taxon>
        <taxon>Arthropoda</taxon>
        <taxon>Crustacea</taxon>
        <taxon>Multicrustacea</taxon>
        <taxon>Malacostraca</taxon>
        <taxon>Eumalacostraca</taxon>
        <taxon>Eucarida</taxon>
        <taxon>Decapoda</taxon>
        <taxon>Pleocyemata</taxon>
        <taxon>Brachyura</taxon>
        <taxon>Eubrachyura</taxon>
        <taxon>Portunoidea</taxon>
        <taxon>Portunidae</taxon>
        <taxon>Portuninae</taxon>
        <taxon>Portunus</taxon>
    </lineage>
</organism>
<keyword evidence="2" id="KW-1185">Reference proteome</keyword>
<evidence type="ECO:0000313" key="1">
    <source>
        <dbReference type="EMBL" id="MPC75411.1"/>
    </source>
</evidence>
<dbReference type="EMBL" id="VSRR010041067">
    <property type="protein sequence ID" value="MPC75411.1"/>
    <property type="molecule type" value="Genomic_DNA"/>
</dbReference>
<gene>
    <name evidence="1" type="ORF">E2C01_069798</name>
</gene>
<comment type="caution">
    <text evidence="1">The sequence shown here is derived from an EMBL/GenBank/DDBJ whole genome shotgun (WGS) entry which is preliminary data.</text>
</comment>
<protein>
    <submittedName>
        <fullName evidence="1">Uncharacterized protein</fullName>
    </submittedName>
</protein>
<dbReference type="Proteomes" id="UP000324222">
    <property type="component" value="Unassembled WGS sequence"/>
</dbReference>
<reference evidence="1 2" key="1">
    <citation type="submission" date="2019-05" db="EMBL/GenBank/DDBJ databases">
        <title>Another draft genome of Portunus trituberculatus and its Hox gene families provides insights of decapod evolution.</title>
        <authorList>
            <person name="Jeong J.-H."/>
            <person name="Song I."/>
            <person name="Kim S."/>
            <person name="Choi T."/>
            <person name="Kim D."/>
            <person name="Ryu S."/>
            <person name="Kim W."/>
        </authorList>
    </citation>
    <scope>NUCLEOTIDE SEQUENCE [LARGE SCALE GENOMIC DNA]</scope>
    <source>
        <tissue evidence="1">Muscle</tissue>
    </source>
</reference>
<proteinExistence type="predicted"/>